<evidence type="ECO:0000313" key="2">
    <source>
        <dbReference type="Proteomes" id="UP000054925"/>
    </source>
</evidence>
<dbReference type="OrthoDB" id="9131792at2"/>
<evidence type="ECO:0008006" key="3">
    <source>
        <dbReference type="Google" id="ProtNLM"/>
    </source>
</evidence>
<gene>
    <name evidence="1" type="ORF">AWB67_02178</name>
</gene>
<dbReference type="RefSeq" id="WP_125477573.1">
    <property type="nucleotide sequence ID" value="NZ_FCOL02000009.1"/>
</dbReference>
<reference evidence="1" key="1">
    <citation type="submission" date="2016-01" db="EMBL/GenBank/DDBJ databases">
        <authorList>
            <person name="Peeters C."/>
        </authorList>
    </citation>
    <scope>NUCLEOTIDE SEQUENCE [LARGE SCALE GENOMIC DNA]</scope>
    <source>
        <strain evidence="1">LMG 22937</strain>
    </source>
</reference>
<sequence>MFPLPLTKHLSDMLNAGFVRKTPFAANNAVQFRRNTASFLQAAKDDRHAPLVRYANAYEAVHALAVGFVYLYGLAPGGGDGHRVKVIGTLLDHLKPDLDLDDRSEIEYATRQRNQKIYESPAPPPSVKAVDDLIMSVSSVEALVKKRYAVWYALSVDKS</sequence>
<keyword evidence="2" id="KW-1185">Reference proteome</keyword>
<dbReference type="EMBL" id="FCOL02000009">
    <property type="protein sequence ID" value="SAL48355.1"/>
    <property type="molecule type" value="Genomic_DNA"/>
</dbReference>
<proteinExistence type="predicted"/>
<protein>
    <recommendedName>
        <fullName evidence="3">HEPN domain-containing protein</fullName>
    </recommendedName>
</protein>
<name>A0A158HVE3_9BURK</name>
<accession>A0A158HVE3</accession>
<organism evidence="1 2">
    <name type="scientific">Caballeronia terrestris</name>
    <dbReference type="NCBI Taxonomy" id="1226301"/>
    <lineage>
        <taxon>Bacteria</taxon>
        <taxon>Pseudomonadati</taxon>
        <taxon>Pseudomonadota</taxon>
        <taxon>Betaproteobacteria</taxon>
        <taxon>Burkholderiales</taxon>
        <taxon>Burkholderiaceae</taxon>
        <taxon>Caballeronia</taxon>
    </lineage>
</organism>
<comment type="caution">
    <text evidence="1">The sequence shown here is derived from an EMBL/GenBank/DDBJ whole genome shotgun (WGS) entry which is preliminary data.</text>
</comment>
<evidence type="ECO:0000313" key="1">
    <source>
        <dbReference type="EMBL" id="SAL48355.1"/>
    </source>
</evidence>
<dbReference type="AlphaFoldDB" id="A0A158HVE3"/>
<dbReference type="Proteomes" id="UP000054925">
    <property type="component" value="Unassembled WGS sequence"/>
</dbReference>